<gene>
    <name evidence="2" type="ordered locus">RLO149_c024440</name>
</gene>
<evidence type="ECO:0008006" key="4">
    <source>
        <dbReference type="Google" id="ProtNLM"/>
    </source>
</evidence>
<evidence type="ECO:0000256" key="1">
    <source>
        <dbReference type="SAM" id="Phobius"/>
    </source>
</evidence>
<dbReference type="RefSeq" id="WP_013962335.1">
    <property type="nucleotide sequence ID" value="NC_015730.1"/>
</dbReference>
<feature type="transmembrane region" description="Helical" evidence="1">
    <location>
        <begin position="74"/>
        <end position="95"/>
    </location>
</feature>
<keyword evidence="3" id="KW-1185">Reference proteome</keyword>
<dbReference type="eggNOG" id="ENOG5030784">
    <property type="taxonomic scope" value="Bacteria"/>
</dbReference>
<dbReference type="HOGENOM" id="CLU_116699_0_0_5"/>
<keyword evidence="1" id="KW-1133">Transmembrane helix</keyword>
<organism evidence="2 3">
    <name type="scientific">Roseobacter litoralis (strain ATCC 49566 / DSM 6996 / JCM 21268 / NBRC 15278 / OCh 149)</name>
    <dbReference type="NCBI Taxonomy" id="391595"/>
    <lineage>
        <taxon>Bacteria</taxon>
        <taxon>Pseudomonadati</taxon>
        <taxon>Pseudomonadota</taxon>
        <taxon>Alphaproteobacteria</taxon>
        <taxon>Rhodobacterales</taxon>
        <taxon>Roseobacteraceae</taxon>
        <taxon>Roseobacter</taxon>
    </lineage>
</organism>
<reference evidence="2 3" key="1">
    <citation type="journal article" date="2011" name="BMC Genomics">
        <title>Comparative genome analysis and genome-guided physiological analysis of Roseobacter litoralis.</title>
        <authorList>
            <person name="Kalhoefer D."/>
            <person name="Thole S."/>
            <person name="Voget S."/>
            <person name="Lehmann R."/>
            <person name="Liesegang H."/>
            <person name="Wollher A."/>
            <person name="Daniel R."/>
            <person name="Simon M."/>
            <person name="Brinkhoff T."/>
        </authorList>
    </citation>
    <scope>NUCLEOTIDE SEQUENCE [LARGE SCALE GENOMIC DNA]</scope>
    <source>
        <strain evidence="3">ATCC 49566 / DSM 6996 / JCM 21268 / NBRC 15278 / OCh 149</strain>
    </source>
</reference>
<dbReference type="Pfam" id="PF11351">
    <property type="entry name" value="GTA_holin_3TM"/>
    <property type="match status" value="1"/>
</dbReference>
<dbReference type="EMBL" id="CP002623">
    <property type="protein sequence ID" value="AEI94412.1"/>
    <property type="molecule type" value="Genomic_DNA"/>
</dbReference>
<keyword evidence="1" id="KW-0812">Transmembrane</keyword>
<evidence type="ECO:0000313" key="2">
    <source>
        <dbReference type="EMBL" id="AEI94412.1"/>
    </source>
</evidence>
<evidence type="ECO:0000313" key="3">
    <source>
        <dbReference type="Proteomes" id="UP000001353"/>
    </source>
</evidence>
<dbReference type="STRING" id="391595.RLO149_c024440"/>
<dbReference type="Proteomes" id="UP000001353">
    <property type="component" value="Chromosome"/>
</dbReference>
<sequence length="196" mass="21225">MGLIGGLLSIVFGNERNVVKETVEVFRANAEEDAARAQELRIEALGQYGREFESAKDSAFNRVMDGVNRVPRPALALGTLGLFLAAMVDPIWFAARMQGIALVPEPLWWLLGVIVSFYFGARHQVKSQQFQQSIAKSVALAPKVVENIGMLRSLRATTPGTADTAGDVRLKAVALQPDSNAALEDWQSTSATPATK</sequence>
<proteinExistence type="predicted"/>
<accession>F7ZC26</accession>
<dbReference type="InterPro" id="IPR021497">
    <property type="entry name" value="GTA_holin_3TM"/>
</dbReference>
<feature type="transmembrane region" description="Helical" evidence="1">
    <location>
        <begin position="107"/>
        <end position="125"/>
    </location>
</feature>
<protein>
    <recommendedName>
        <fullName evidence="4">Carboxylesterase</fullName>
    </recommendedName>
</protein>
<dbReference type="KEGG" id="rli:RLO149_c024440"/>
<name>F7ZC26_ROSLO</name>
<dbReference type="OrthoDB" id="7355053at2"/>
<keyword evidence="1" id="KW-0472">Membrane</keyword>
<dbReference type="AlphaFoldDB" id="F7ZC26"/>